<keyword evidence="2" id="KW-0812">Transmembrane</keyword>
<evidence type="ECO:0000256" key="1">
    <source>
        <dbReference type="SAM" id="MobiDB-lite"/>
    </source>
</evidence>
<organism evidence="3">
    <name type="scientific">Streptomyces haneummycinicus</name>
    <dbReference type="NCBI Taxonomy" id="3074435"/>
    <lineage>
        <taxon>Bacteria</taxon>
        <taxon>Bacillati</taxon>
        <taxon>Actinomycetota</taxon>
        <taxon>Actinomycetes</taxon>
        <taxon>Kitasatosporales</taxon>
        <taxon>Streptomycetaceae</taxon>
        <taxon>Streptomyces</taxon>
    </lineage>
</organism>
<evidence type="ECO:0000313" key="3">
    <source>
        <dbReference type="EMBL" id="BFO21984.1"/>
    </source>
</evidence>
<reference evidence="3" key="2">
    <citation type="submission" date="2024-07" db="EMBL/GenBank/DDBJ databases">
        <title>Streptomyces haneummycinica sp. nov., a new antibiotic-producing actinobacterium isolated from marine sediment.</title>
        <authorList>
            <person name="Uemura M."/>
            <person name="Hamada M."/>
            <person name="Hirano S."/>
            <person name="Kobayashi K."/>
            <person name="Ohshiro T."/>
            <person name="Kobayashi T."/>
            <person name="Terahara T."/>
        </authorList>
    </citation>
    <scope>NUCLEOTIDE SEQUENCE</scope>
    <source>
        <strain evidence="3">KM77-8</strain>
    </source>
</reference>
<keyword evidence="2" id="KW-1133">Transmembrane helix</keyword>
<gene>
    <name evidence="3" type="ORF">SHKM778_83720</name>
</gene>
<proteinExistence type="predicted"/>
<accession>A0AAT9HWI0</accession>
<feature type="transmembrane region" description="Helical" evidence="2">
    <location>
        <begin position="46"/>
        <end position="71"/>
    </location>
</feature>
<keyword evidence="2" id="KW-0472">Membrane</keyword>
<reference evidence="3" key="1">
    <citation type="submission" date="2024-06" db="EMBL/GenBank/DDBJ databases">
        <authorList>
            <consortium name="consrtm"/>
            <person name="Uemura M."/>
            <person name="Terahara T."/>
        </authorList>
    </citation>
    <scope>NUCLEOTIDE SEQUENCE</scope>
    <source>
        <strain evidence="3">KM77-8</strain>
    </source>
</reference>
<feature type="region of interest" description="Disordered" evidence="1">
    <location>
        <begin position="81"/>
        <end position="106"/>
    </location>
</feature>
<evidence type="ECO:0000256" key="2">
    <source>
        <dbReference type="SAM" id="Phobius"/>
    </source>
</evidence>
<name>A0AAT9HWI0_9ACTN</name>
<dbReference type="EMBL" id="AP035768">
    <property type="protein sequence ID" value="BFO21984.1"/>
    <property type="molecule type" value="Genomic_DNA"/>
</dbReference>
<feature type="compositionally biased region" description="Gly residues" evidence="1">
    <location>
        <begin position="89"/>
        <end position="98"/>
    </location>
</feature>
<sequence>MSPEEVLARRVVGGRYGRALGGCSAVRGLAGAVRVREGPAAERARVLRLAGGGVLVAGALVPYGAVLVALLRDSGDTGAPRAADLLRGRPGGGGAAGEGGRRGAAPLVGQGGPGELARLVGQIAVGHGDGPLAGDVLPGRGVLRGALLEGPLPARAGVVREPVRLRPGRPGSCHWAPSTGAPQVPGAAGSVPAVAAGSTVICGGT</sequence>
<dbReference type="AlphaFoldDB" id="A0AAT9HWI0"/>
<protein>
    <submittedName>
        <fullName evidence="3">Uncharacterized protein</fullName>
    </submittedName>
</protein>